<gene>
    <name evidence="3" type="ORF">MUN78_04705</name>
</gene>
<reference evidence="3 4" key="1">
    <citation type="submission" date="2022-04" db="EMBL/GenBank/DDBJ databases">
        <title>Leucobacter sp. isolated from rhizosphere of garlic.</title>
        <authorList>
            <person name="Won M."/>
            <person name="Lee C.-M."/>
            <person name="Woen H.-Y."/>
            <person name="Kwon S.-W."/>
        </authorList>
    </citation>
    <scope>NUCLEOTIDE SEQUENCE [LARGE SCALE GENOMIC DNA]</scope>
    <source>
        <strain evidence="3 4">H21R-40</strain>
    </source>
</reference>
<dbReference type="SMART" id="SM00450">
    <property type="entry name" value="RHOD"/>
    <property type="match status" value="1"/>
</dbReference>
<name>A0ABY4FPD3_9MICO</name>
<dbReference type="Gene3D" id="3.40.50.720">
    <property type="entry name" value="NAD(P)-binding Rossmann-like Domain"/>
    <property type="match status" value="1"/>
</dbReference>
<proteinExistence type="predicted"/>
<protein>
    <submittedName>
        <fullName evidence="3">ThiF family adenylyltransferase</fullName>
    </submittedName>
</protein>
<dbReference type="SUPFAM" id="SSF69572">
    <property type="entry name" value="Activating enzymes of the ubiquitin-like proteins"/>
    <property type="match status" value="1"/>
</dbReference>
<dbReference type="Pfam" id="PF00581">
    <property type="entry name" value="Rhodanese"/>
    <property type="match status" value="1"/>
</dbReference>
<feature type="domain" description="Rhodanese" evidence="2">
    <location>
        <begin position="322"/>
        <end position="410"/>
    </location>
</feature>
<dbReference type="InterPro" id="IPR045886">
    <property type="entry name" value="ThiF/MoeB/HesA"/>
</dbReference>
<dbReference type="PANTHER" id="PTHR10953">
    <property type="entry name" value="UBIQUITIN-ACTIVATING ENZYME E1"/>
    <property type="match status" value="1"/>
</dbReference>
<dbReference type="InterPro" id="IPR001763">
    <property type="entry name" value="Rhodanese-like_dom"/>
</dbReference>
<dbReference type="PANTHER" id="PTHR10953:SF102">
    <property type="entry name" value="ADENYLYLTRANSFERASE AND SULFURTRANSFERASE MOCS3"/>
    <property type="match status" value="1"/>
</dbReference>
<feature type="region of interest" description="Disordered" evidence="1">
    <location>
        <begin position="1"/>
        <end position="29"/>
    </location>
</feature>
<feature type="compositionally biased region" description="Low complexity" evidence="1">
    <location>
        <begin position="20"/>
        <end position="29"/>
    </location>
</feature>
<accession>A0ABY4FPD3</accession>
<dbReference type="Gene3D" id="3.40.250.10">
    <property type="entry name" value="Rhodanese-like domain"/>
    <property type="match status" value="1"/>
</dbReference>
<evidence type="ECO:0000313" key="4">
    <source>
        <dbReference type="Proteomes" id="UP000831786"/>
    </source>
</evidence>
<dbReference type="GO" id="GO:0016779">
    <property type="term" value="F:nucleotidyltransferase activity"/>
    <property type="evidence" value="ECO:0007669"/>
    <property type="project" value="UniProtKB-KW"/>
</dbReference>
<dbReference type="InterPro" id="IPR035985">
    <property type="entry name" value="Ubiquitin-activating_enz"/>
</dbReference>
<dbReference type="InterPro" id="IPR000594">
    <property type="entry name" value="ThiF_NAD_FAD-bd"/>
</dbReference>
<dbReference type="RefSeq" id="WP_244729156.1">
    <property type="nucleotide sequence ID" value="NZ_CP095045.1"/>
</dbReference>
<dbReference type="InterPro" id="IPR036873">
    <property type="entry name" value="Rhodanese-like_dom_sf"/>
</dbReference>
<dbReference type="Proteomes" id="UP000831786">
    <property type="component" value="Chromosome"/>
</dbReference>
<evidence type="ECO:0000256" key="1">
    <source>
        <dbReference type="SAM" id="MobiDB-lite"/>
    </source>
</evidence>
<dbReference type="CDD" id="cd00757">
    <property type="entry name" value="ThiF_MoeB_HesA_family"/>
    <property type="match status" value="1"/>
</dbReference>
<dbReference type="Pfam" id="PF00899">
    <property type="entry name" value="ThiF"/>
    <property type="match status" value="1"/>
</dbReference>
<keyword evidence="3" id="KW-0808">Transferase</keyword>
<keyword evidence="4" id="KW-1185">Reference proteome</keyword>
<organism evidence="3 4">
    <name type="scientific">Leucobacter allii</name>
    <dbReference type="NCBI Taxonomy" id="2932247"/>
    <lineage>
        <taxon>Bacteria</taxon>
        <taxon>Bacillati</taxon>
        <taxon>Actinomycetota</taxon>
        <taxon>Actinomycetes</taxon>
        <taxon>Micrococcales</taxon>
        <taxon>Microbacteriaceae</taxon>
        <taxon>Leucobacter</taxon>
    </lineage>
</organism>
<sequence>MRSTDGGGPAAEPIGTGRDASAPGPAGRPAAPVPLVAPVAELSAAARGRARRQLALPGFGEEAQRRLAGARVLVIGAGGLGCASVPFLAGAGVGRIGIVDDDIVELSNLHRQTTHRTADVGRPKVDALAETVAALDPGIRVDRHRLRLTSGNARELLAGYDLVLDGSDNFPTRYLANDAAELTGIPLVWGAILQYSGQLGVAWHAHGAGYRDLFPRPPAPGSVLDCASGGVLPGLCGTIGSLMATEALKLITGLGEPLIGRVLLYDALAARTRELRVRPDPRAERVTGLVDYAAFCGVGPEARPAGRSSALTAYELAARLRAGDPVRLIDVRTAEEFAERRLRGAERIPVERIEADGAPDHLAGEFVVAYCERDPRSVRAAAALAADGVDVAYLEGGIAAFAPAAPELVERGGDGAAQ</sequence>
<dbReference type="PROSITE" id="PS50206">
    <property type="entry name" value="RHODANESE_3"/>
    <property type="match status" value="1"/>
</dbReference>
<keyword evidence="3" id="KW-0548">Nucleotidyltransferase</keyword>
<evidence type="ECO:0000313" key="3">
    <source>
        <dbReference type="EMBL" id="UOQ58151.1"/>
    </source>
</evidence>
<dbReference type="CDD" id="cd00158">
    <property type="entry name" value="RHOD"/>
    <property type="match status" value="1"/>
</dbReference>
<evidence type="ECO:0000259" key="2">
    <source>
        <dbReference type="PROSITE" id="PS50206"/>
    </source>
</evidence>
<dbReference type="EMBL" id="CP095045">
    <property type="protein sequence ID" value="UOQ58151.1"/>
    <property type="molecule type" value="Genomic_DNA"/>
</dbReference>